<dbReference type="Proteomes" id="UP000556611">
    <property type="component" value="Unassembled WGS sequence"/>
</dbReference>
<sequence>MNSPIQQLADRLSDTLTTPHTQPWLWPTLLRLLADGEPVTVDQLATATGRSTEEIRQALADMPDTEYDDSGAIIGSGITLEPTPHRFETGGKALYTWCALDTLIFPAVLGQPAQVSSPCHTTGTPVRVTVEPDRVTSVDPATAVVSVVAPDAPASIRTAFCNQVHFFASADAAQGWLDAHPGATVLPVADAFALGRPLAQQLLTGDTPPACTC</sequence>
<feature type="domain" description="Alkylmercury lyase helix-turn-helix" evidence="10">
    <location>
        <begin position="7"/>
        <end position="77"/>
    </location>
</feature>
<dbReference type="InterPro" id="IPR053717">
    <property type="entry name" value="MerB_lyase_sf"/>
</dbReference>
<evidence type="ECO:0000313" key="11">
    <source>
        <dbReference type="EMBL" id="NMD58024.1"/>
    </source>
</evidence>
<evidence type="ECO:0000256" key="6">
    <source>
        <dbReference type="ARBA" id="ARBA00022914"/>
    </source>
</evidence>
<dbReference type="EC" id="4.99.1.2" evidence="3"/>
<name>A0ABX1LJX5_9ACTN</name>
<dbReference type="SUPFAM" id="SSF46785">
    <property type="entry name" value="Winged helix' DNA-binding domain"/>
    <property type="match status" value="1"/>
</dbReference>
<keyword evidence="5" id="KW-0475">Mercuric resistance</keyword>
<keyword evidence="12" id="KW-1185">Reference proteome</keyword>
<evidence type="ECO:0000256" key="7">
    <source>
        <dbReference type="ARBA" id="ARBA00023239"/>
    </source>
</evidence>
<evidence type="ECO:0000256" key="4">
    <source>
        <dbReference type="ARBA" id="ARBA00018180"/>
    </source>
</evidence>
<organism evidence="11 12">
    <name type="scientific">Tsukamurella columbiensis</name>
    <dbReference type="NCBI Taxonomy" id="128509"/>
    <lineage>
        <taxon>Bacteria</taxon>
        <taxon>Bacillati</taxon>
        <taxon>Actinomycetota</taxon>
        <taxon>Actinomycetes</taxon>
        <taxon>Mycobacteriales</taxon>
        <taxon>Tsukamurellaceae</taxon>
        <taxon>Tsukamurella</taxon>
    </lineage>
</organism>
<dbReference type="SUPFAM" id="SSF160387">
    <property type="entry name" value="NosL/MerB-like"/>
    <property type="match status" value="1"/>
</dbReference>
<dbReference type="NCBIfam" id="NF009710">
    <property type="entry name" value="PRK13239.1"/>
    <property type="match status" value="1"/>
</dbReference>
<comment type="similarity">
    <text evidence="2">Belongs to the MerB family.</text>
</comment>
<dbReference type="PIRSF" id="PIRSF001458">
    <property type="entry name" value="MerB"/>
    <property type="match status" value="1"/>
</dbReference>
<evidence type="ECO:0000256" key="3">
    <source>
        <dbReference type="ARBA" id="ARBA00013237"/>
    </source>
</evidence>
<dbReference type="EMBL" id="JABARZ010000025">
    <property type="protein sequence ID" value="NMD58024.1"/>
    <property type="molecule type" value="Genomic_DNA"/>
</dbReference>
<dbReference type="Pfam" id="PF12324">
    <property type="entry name" value="HTH_15"/>
    <property type="match status" value="1"/>
</dbReference>
<evidence type="ECO:0000313" key="12">
    <source>
        <dbReference type="Proteomes" id="UP000556611"/>
    </source>
</evidence>
<evidence type="ECO:0000256" key="1">
    <source>
        <dbReference type="ARBA" id="ARBA00000165"/>
    </source>
</evidence>
<evidence type="ECO:0000256" key="8">
    <source>
        <dbReference type="ARBA" id="ARBA00025326"/>
    </source>
</evidence>
<dbReference type="InterPro" id="IPR024259">
    <property type="entry name" value="MerB_HTH_dom"/>
</dbReference>
<dbReference type="InterPro" id="IPR036390">
    <property type="entry name" value="WH_DNA-bd_sf"/>
</dbReference>
<protein>
    <recommendedName>
        <fullName evidence="4">Alkylmercury lyase</fullName>
        <ecNumber evidence="3">4.99.1.2</ecNumber>
    </recommendedName>
    <alternativeName>
        <fullName evidence="9">Organomercurial lyase</fullName>
    </alternativeName>
</protein>
<dbReference type="GO" id="GO:0016829">
    <property type="term" value="F:lyase activity"/>
    <property type="evidence" value="ECO:0007669"/>
    <property type="project" value="UniProtKB-KW"/>
</dbReference>
<keyword evidence="6" id="KW-0476">Mercury</keyword>
<reference evidence="11 12" key="1">
    <citation type="submission" date="2020-04" db="EMBL/GenBank/DDBJ databases">
        <title>MicrobeNet Type strains.</title>
        <authorList>
            <person name="Nicholson A.C."/>
        </authorList>
    </citation>
    <scope>NUCLEOTIDE SEQUENCE [LARGE SCALE GENOMIC DNA]</scope>
    <source>
        <strain evidence="11 12">ATCC BAA-330</strain>
    </source>
</reference>
<keyword evidence="7 11" id="KW-0456">Lyase</keyword>
<dbReference type="Pfam" id="PF03243">
    <property type="entry name" value="MerB"/>
    <property type="match status" value="1"/>
</dbReference>
<gene>
    <name evidence="11" type="primary">merB</name>
    <name evidence="11" type="ORF">HHU10_20615</name>
</gene>
<dbReference type="RefSeq" id="WP_191834260.1">
    <property type="nucleotide sequence ID" value="NZ_JABARZ010000025.1"/>
</dbReference>
<evidence type="ECO:0000256" key="9">
    <source>
        <dbReference type="ARBA" id="ARBA00031271"/>
    </source>
</evidence>
<comment type="catalytic activity">
    <reaction evidence="1">
        <text>an alkylmercury + H(+) = an alkane + Hg(2+)</text>
        <dbReference type="Rhea" id="RHEA:18777"/>
        <dbReference type="ChEBI" id="CHEBI:15378"/>
        <dbReference type="ChEBI" id="CHEBI:16793"/>
        <dbReference type="ChEBI" id="CHEBI:18310"/>
        <dbReference type="ChEBI" id="CHEBI:83725"/>
        <dbReference type="EC" id="4.99.1.2"/>
    </reaction>
</comment>
<dbReference type="InterPro" id="IPR004927">
    <property type="entry name" value="MerB"/>
</dbReference>
<evidence type="ECO:0000259" key="10">
    <source>
        <dbReference type="Pfam" id="PF12324"/>
    </source>
</evidence>
<dbReference type="Gene3D" id="3.30.450.410">
    <property type="match status" value="1"/>
</dbReference>
<dbReference type="NCBIfam" id="NF033555">
    <property type="entry name" value="lyase_MerB"/>
    <property type="match status" value="1"/>
</dbReference>
<proteinExistence type="inferred from homology"/>
<accession>A0ABX1LJX5</accession>
<comment type="caution">
    <text evidence="11">The sequence shown here is derived from an EMBL/GenBank/DDBJ whole genome shotgun (WGS) entry which is preliminary data.</text>
</comment>
<evidence type="ECO:0000256" key="5">
    <source>
        <dbReference type="ARBA" id="ARBA00022466"/>
    </source>
</evidence>
<comment type="function">
    <text evidence="8">Cleaves the carbon-mercury bond of organomercurials such as phenylmercuric acetate. One product is Hg(2+), which is subsequently detoxified by the mercuric reductase.</text>
</comment>
<evidence type="ECO:0000256" key="2">
    <source>
        <dbReference type="ARBA" id="ARBA00009443"/>
    </source>
</evidence>
<dbReference type="PRINTS" id="PR01699">
    <property type="entry name" value="ORGNOHGLYASE"/>
</dbReference>